<reference evidence="2" key="1">
    <citation type="submission" date="2020-03" db="EMBL/GenBank/DDBJ databases">
        <title>The deep terrestrial virosphere.</title>
        <authorList>
            <person name="Holmfeldt K."/>
            <person name="Nilsson E."/>
            <person name="Simone D."/>
            <person name="Lopez-Fernandez M."/>
            <person name="Wu X."/>
            <person name="de Brujin I."/>
            <person name="Lundin D."/>
            <person name="Andersson A."/>
            <person name="Bertilsson S."/>
            <person name="Dopson M."/>
        </authorList>
    </citation>
    <scope>NUCLEOTIDE SEQUENCE</scope>
    <source>
        <strain evidence="3">MM415B00439</strain>
        <strain evidence="2">TM448B00310</strain>
    </source>
</reference>
<feature type="region of interest" description="Disordered" evidence="1">
    <location>
        <begin position="221"/>
        <end position="325"/>
    </location>
</feature>
<feature type="compositionally biased region" description="Polar residues" evidence="1">
    <location>
        <begin position="285"/>
        <end position="296"/>
    </location>
</feature>
<proteinExistence type="predicted"/>
<organism evidence="2">
    <name type="scientific">viral metagenome</name>
    <dbReference type="NCBI Taxonomy" id="1070528"/>
    <lineage>
        <taxon>unclassified sequences</taxon>
        <taxon>metagenomes</taxon>
        <taxon>organismal metagenomes</taxon>
    </lineage>
</organism>
<dbReference type="EMBL" id="MT144609">
    <property type="protein sequence ID" value="QJA43576.1"/>
    <property type="molecule type" value="Genomic_DNA"/>
</dbReference>
<evidence type="ECO:0000313" key="3">
    <source>
        <dbReference type="EMBL" id="QJA65074.1"/>
    </source>
</evidence>
<evidence type="ECO:0000256" key="1">
    <source>
        <dbReference type="SAM" id="MobiDB-lite"/>
    </source>
</evidence>
<dbReference type="SUPFAM" id="SSF53300">
    <property type="entry name" value="vWA-like"/>
    <property type="match status" value="1"/>
</dbReference>
<accession>A0A6H1Z6S4</accession>
<evidence type="ECO:0008006" key="4">
    <source>
        <dbReference type="Google" id="ProtNLM"/>
    </source>
</evidence>
<name>A0A6H1Z6S4_9ZZZZ</name>
<feature type="compositionally biased region" description="Basic and acidic residues" evidence="1">
    <location>
        <begin position="246"/>
        <end position="262"/>
    </location>
</feature>
<dbReference type="EMBL" id="MT141531">
    <property type="protein sequence ID" value="QJA65074.1"/>
    <property type="molecule type" value="Genomic_DNA"/>
</dbReference>
<protein>
    <recommendedName>
        <fullName evidence="4">von Willebrand domain containing protein</fullName>
    </recommendedName>
</protein>
<dbReference type="AlphaFoldDB" id="A0A6H1Z6S4"/>
<gene>
    <name evidence="3" type="ORF">MM415B00439_0030</name>
    <name evidence="2" type="ORF">TM448B00310_0013</name>
</gene>
<dbReference type="InterPro" id="IPR036465">
    <property type="entry name" value="vWFA_dom_sf"/>
</dbReference>
<sequence length="597" mass="66209">MARSNNWRINKSSLMAVEGAQLLKALQKVAGAAGLPKGFTVKFATKSHGGGIDFDAKEVVIGAGRLFNEAPLPAEKMDVLVGLMLHEVGHERIETYKVWTRLDAVDQNEWKILQKFVNIGEDIAIESRLADNPNLVDYQNALHDWAIGEIREADVGKLLELWIEYALAHKMDWNKMANLSQEINDAMAQLVALTGWLRHEHGYIDRAEAYRNYWSTLKDVVLNPPQPKNQSGDGAGGGTNSDSTESTDKPDKQDSGESEPKIEPGTSSPAPNSGAERDSSEDPEQNNNLAGTNEGDSSAPEPGGNEMVGNTDGVEDELDRPLAPKPEDAISDELAEAIEDAVQSELEDITEAVSLEFDGQNIRDTIIRSRETKTPLIKPNAELRKRLERIMTIRKRLQARTMHGEQYGRIDKRHLHRVATDERIFSLRYKFPDGFPNTRILIDLSGSMSGRQADEVLEAAGALQTLVNAEVWCYNYGDDKVNLVRMDEGKLIHRFEPDGSTPSGLAIVGVSIGMKSGGLVIHLTDGEHNHGQKPWNANWILKKRGIELVNLIWGKTAEHYNLDGINWKRLDGLAEFPEALYQILVEQVKLAKIGGKR</sequence>
<evidence type="ECO:0000313" key="2">
    <source>
        <dbReference type="EMBL" id="QJA43576.1"/>
    </source>
</evidence>